<reference evidence="2" key="1">
    <citation type="journal article" date="2020" name="Stud. Mycol.">
        <title>101 Dothideomycetes genomes: a test case for predicting lifestyles and emergence of pathogens.</title>
        <authorList>
            <person name="Haridas S."/>
            <person name="Albert R."/>
            <person name="Binder M."/>
            <person name="Bloem J."/>
            <person name="Labutti K."/>
            <person name="Salamov A."/>
            <person name="Andreopoulos B."/>
            <person name="Baker S."/>
            <person name="Barry K."/>
            <person name="Bills G."/>
            <person name="Bluhm B."/>
            <person name="Cannon C."/>
            <person name="Castanera R."/>
            <person name="Culley D."/>
            <person name="Daum C."/>
            <person name="Ezra D."/>
            <person name="Gonzalez J."/>
            <person name="Henrissat B."/>
            <person name="Kuo A."/>
            <person name="Liang C."/>
            <person name="Lipzen A."/>
            <person name="Lutzoni F."/>
            <person name="Magnuson J."/>
            <person name="Mondo S."/>
            <person name="Nolan M."/>
            <person name="Ohm R."/>
            <person name="Pangilinan J."/>
            <person name="Park H.-J."/>
            <person name="Ramirez L."/>
            <person name="Alfaro M."/>
            <person name="Sun H."/>
            <person name="Tritt A."/>
            <person name="Yoshinaga Y."/>
            <person name="Zwiers L.-H."/>
            <person name="Turgeon B."/>
            <person name="Goodwin S."/>
            <person name="Spatafora J."/>
            <person name="Crous P."/>
            <person name="Grigoriev I."/>
        </authorList>
    </citation>
    <scope>NUCLEOTIDE SEQUENCE</scope>
    <source>
        <strain evidence="2">CBS 627.86</strain>
    </source>
</reference>
<gene>
    <name evidence="2" type="ORF">BDV96DRAFT_147182</name>
</gene>
<keyword evidence="3" id="KW-1185">Reference proteome</keyword>
<evidence type="ECO:0008006" key="4">
    <source>
        <dbReference type="Google" id="ProtNLM"/>
    </source>
</evidence>
<organism evidence="2 3">
    <name type="scientific">Lophiotrema nucula</name>
    <dbReference type="NCBI Taxonomy" id="690887"/>
    <lineage>
        <taxon>Eukaryota</taxon>
        <taxon>Fungi</taxon>
        <taxon>Dikarya</taxon>
        <taxon>Ascomycota</taxon>
        <taxon>Pezizomycotina</taxon>
        <taxon>Dothideomycetes</taxon>
        <taxon>Pleosporomycetidae</taxon>
        <taxon>Pleosporales</taxon>
        <taxon>Lophiotremataceae</taxon>
        <taxon>Lophiotrema</taxon>
    </lineage>
</organism>
<feature type="chain" id="PRO_5025446193" description="C2H2-type domain-containing protein" evidence="1">
    <location>
        <begin position="21"/>
        <end position="185"/>
    </location>
</feature>
<keyword evidence="1" id="KW-0732">Signal</keyword>
<evidence type="ECO:0000313" key="2">
    <source>
        <dbReference type="EMBL" id="KAF2112938.1"/>
    </source>
</evidence>
<accession>A0A6A5Z3E6</accession>
<dbReference type="AlphaFoldDB" id="A0A6A5Z3E6"/>
<evidence type="ECO:0000313" key="3">
    <source>
        <dbReference type="Proteomes" id="UP000799770"/>
    </source>
</evidence>
<dbReference type="EMBL" id="ML977329">
    <property type="protein sequence ID" value="KAF2112938.1"/>
    <property type="molecule type" value="Genomic_DNA"/>
</dbReference>
<evidence type="ECO:0000256" key="1">
    <source>
        <dbReference type="SAM" id="SignalP"/>
    </source>
</evidence>
<feature type="signal peptide" evidence="1">
    <location>
        <begin position="1"/>
        <end position="20"/>
    </location>
</feature>
<proteinExistence type="predicted"/>
<sequence length="185" mass="20331">MLISSFNGVLLSMDMILASALPLAARCNASPILRISTVSRGRLPRSLTSAEPSRRTPLVVRRLRRPARHHVGRVVSSTTSGFCVATGFDSGARIPLQAAAPCTPTQASIESQTLPRAPRSGTARVDVQGRCALELRPCLWLLELFLFDCPCAFLRSRCAVWLLVQISRHITSHHSQYIQHYQCVA</sequence>
<dbReference type="Proteomes" id="UP000799770">
    <property type="component" value="Unassembled WGS sequence"/>
</dbReference>
<name>A0A6A5Z3E6_9PLEO</name>
<protein>
    <recommendedName>
        <fullName evidence="4">C2H2-type domain-containing protein</fullName>
    </recommendedName>
</protein>